<keyword evidence="6" id="KW-1185">Reference proteome</keyword>
<proteinExistence type="predicted"/>
<dbReference type="GO" id="GO:0003677">
    <property type="term" value="F:DNA binding"/>
    <property type="evidence" value="ECO:0007669"/>
    <property type="project" value="UniProtKB-KW"/>
</dbReference>
<organism evidence="5 6">
    <name type="scientific">Streptosporangium lutulentum</name>
    <dbReference type="NCBI Taxonomy" id="1461250"/>
    <lineage>
        <taxon>Bacteria</taxon>
        <taxon>Bacillati</taxon>
        <taxon>Actinomycetota</taxon>
        <taxon>Actinomycetes</taxon>
        <taxon>Streptosporangiales</taxon>
        <taxon>Streptosporangiaceae</taxon>
        <taxon>Streptosporangium</taxon>
    </lineage>
</organism>
<accession>A0ABT9Q8K0</accession>
<keyword evidence="2 5" id="KW-0238">DNA-binding</keyword>
<evidence type="ECO:0000313" key="6">
    <source>
        <dbReference type="Proteomes" id="UP001225356"/>
    </source>
</evidence>
<dbReference type="NCBIfam" id="NF033788">
    <property type="entry name" value="HTH_metalloreg"/>
    <property type="match status" value="1"/>
</dbReference>
<protein>
    <submittedName>
        <fullName evidence="5">DNA-binding transcriptional ArsR family regulator</fullName>
    </submittedName>
</protein>
<dbReference type="Pfam" id="PF01022">
    <property type="entry name" value="HTH_5"/>
    <property type="match status" value="1"/>
</dbReference>
<dbReference type="SMART" id="SM00418">
    <property type="entry name" value="HTH_ARSR"/>
    <property type="match status" value="1"/>
</dbReference>
<keyword evidence="1" id="KW-0805">Transcription regulation</keyword>
<dbReference type="RefSeq" id="WP_307557025.1">
    <property type="nucleotide sequence ID" value="NZ_JAUSQU010000001.1"/>
</dbReference>
<dbReference type="InterPro" id="IPR051011">
    <property type="entry name" value="Metal_resp_trans_reg"/>
</dbReference>
<dbReference type="PRINTS" id="PR00778">
    <property type="entry name" value="HTHARSR"/>
</dbReference>
<dbReference type="InterPro" id="IPR001845">
    <property type="entry name" value="HTH_ArsR_DNA-bd_dom"/>
</dbReference>
<name>A0ABT9Q8K0_9ACTN</name>
<evidence type="ECO:0000313" key="5">
    <source>
        <dbReference type="EMBL" id="MDP9843072.1"/>
    </source>
</evidence>
<dbReference type="PROSITE" id="PS50987">
    <property type="entry name" value="HTH_ARSR_2"/>
    <property type="match status" value="1"/>
</dbReference>
<dbReference type="PANTHER" id="PTHR43132">
    <property type="entry name" value="ARSENICAL RESISTANCE OPERON REPRESSOR ARSR-RELATED"/>
    <property type="match status" value="1"/>
</dbReference>
<dbReference type="InterPro" id="IPR036388">
    <property type="entry name" value="WH-like_DNA-bd_sf"/>
</dbReference>
<dbReference type="PANTHER" id="PTHR43132:SF6">
    <property type="entry name" value="HTH-TYPE TRANSCRIPTIONAL REPRESSOR CZRA"/>
    <property type="match status" value="1"/>
</dbReference>
<gene>
    <name evidence="5" type="ORF">J2853_002283</name>
</gene>
<dbReference type="SUPFAM" id="SSF46785">
    <property type="entry name" value="Winged helix' DNA-binding domain"/>
    <property type="match status" value="1"/>
</dbReference>
<dbReference type="InterPro" id="IPR036390">
    <property type="entry name" value="WH_DNA-bd_sf"/>
</dbReference>
<evidence type="ECO:0000256" key="2">
    <source>
        <dbReference type="ARBA" id="ARBA00023125"/>
    </source>
</evidence>
<dbReference type="InterPro" id="IPR011991">
    <property type="entry name" value="ArsR-like_HTH"/>
</dbReference>
<dbReference type="Gene3D" id="1.10.10.10">
    <property type="entry name" value="Winged helix-like DNA-binding domain superfamily/Winged helix DNA-binding domain"/>
    <property type="match status" value="1"/>
</dbReference>
<dbReference type="CDD" id="cd00090">
    <property type="entry name" value="HTH_ARSR"/>
    <property type="match status" value="1"/>
</dbReference>
<dbReference type="Proteomes" id="UP001225356">
    <property type="component" value="Unassembled WGS sequence"/>
</dbReference>
<comment type="caution">
    <text evidence="5">The sequence shown here is derived from an EMBL/GenBank/DDBJ whole genome shotgun (WGS) entry which is preliminary data.</text>
</comment>
<keyword evidence="3" id="KW-0804">Transcription</keyword>
<evidence type="ECO:0000256" key="3">
    <source>
        <dbReference type="ARBA" id="ARBA00023163"/>
    </source>
</evidence>
<dbReference type="EMBL" id="JAUSQU010000001">
    <property type="protein sequence ID" value="MDP9843072.1"/>
    <property type="molecule type" value="Genomic_DNA"/>
</dbReference>
<evidence type="ECO:0000259" key="4">
    <source>
        <dbReference type="PROSITE" id="PS50987"/>
    </source>
</evidence>
<sequence>MAARPDDCFPSAMDAERVQSVRRALPTKQTVHELAQVFALLADPGRLRLTAALLHAEEMCVRDLAAATGQSTSATSHALRLLRLHHVVQVRRTGRLAHYRLADSHMRMLFDLAITHIGHVTDPRRGERNDG</sequence>
<feature type="domain" description="HTH arsR-type" evidence="4">
    <location>
        <begin position="26"/>
        <end position="121"/>
    </location>
</feature>
<reference evidence="5 6" key="1">
    <citation type="submission" date="2023-07" db="EMBL/GenBank/DDBJ databases">
        <title>Sequencing the genomes of 1000 actinobacteria strains.</title>
        <authorList>
            <person name="Klenk H.-P."/>
        </authorList>
    </citation>
    <scope>NUCLEOTIDE SEQUENCE [LARGE SCALE GENOMIC DNA]</scope>
    <source>
        <strain evidence="5 6">DSM 46740</strain>
    </source>
</reference>
<evidence type="ECO:0000256" key="1">
    <source>
        <dbReference type="ARBA" id="ARBA00023015"/>
    </source>
</evidence>